<dbReference type="EMBL" id="LAZR01004269">
    <property type="protein sequence ID" value="KKN10181.1"/>
    <property type="molecule type" value="Genomic_DNA"/>
</dbReference>
<dbReference type="GO" id="GO:0016787">
    <property type="term" value="F:hydrolase activity"/>
    <property type="evidence" value="ECO:0007669"/>
    <property type="project" value="InterPro"/>
</dbReference>
<accession>A0A0F9QAH8</accession>
<dbReference type="InterPro" id="IPR042047">
    <property type="entry name" value="SleB_dom1"/>
</dbReference>
<reference evidence="2" key="1">
    <citation type="journal article" date="2015" name="Nature">
        <title>Complex archaea that bridge the gap between prokaryotes and eukaryotes.</title>
        <authorList>
            <person name="Spang A."/>
            <person name="Saw J.H."/>
            <person name="Jorgensen S.L."/>
            <person name="Zaremba-Niedzwiedzka K."/>
            <person name="Martijn J."/>
            <person name="Lind A.E."/>
            <person name="van Eijk R."/>
            <person name="Schleper C."/>
            <person name="Guy L."/>
            <person name="Ettema T.J."/>
        </authorList>
    </citation>
    <scope>NUCLEOTIDE SEQUENCE</scope>
</reference>
<feature type="domain" description="Cell wall hydrolase SleB" evidence="1">
    <location>
        <begin position="34"/>
        <end position="143"/>
    </location>
</feature>
<protein>
    <recommendedName>
        <fullName evidence="1">Cell wall hydrolase SleB domain-containing protein</fullName>
    </recommendedName>
</protein>
<dbReference type="InterPro" id="IPR011105">
    <property type="entry name" value="Cell_wall_hydrolase_SleB"/>
</dbReference>
<dbReference type="AlphaFoldDB" id="A0A0F9QAH8"/>
<gene>
    <name evidence="2" type="ORF">LCGC14_1039290</name>
</gene>
<dbReference type="Gene3D" id="1.10.10.2520">
    <property type="entry name" value="Cell wall hydrolase SleB, domain 1"/>
    <property type="match status" value="1"/>
</dbReference>
<comment type="caution">
    <text evidence="2">The sequence shown here is derived from an EMBL/GenBank/DDBJ whole genome shotgun (WGS) entry which is preliminary data.</text>
</comment>
<evidence type="ECO:0000313" key="2">
    <source>
        <dbReference type="EMBL" id="KKN10181.1"/>
    </source>
</evidence>
<name>A0A0F9QAH8_9ZZZZ</name>
<evidence type="ECO:0000259" key="1">
    <source>
        <dbReference type="Pfam" id="PF07486"/>
    </source>
</evidence>
<sequence length="143" mass="16136">MLLVLFLAVSVARAEELPSDTYCLALNLYHEARGEDASGVVAVGNVVLNRVESKRFPSTVCKVVKQGGQRRHKCQFSWWCDGRSDKAKNKASWREMVWLAEKLLNGSIADNTDGALFYHTSNVNPYWNADMTPKVRLGTHIFY</sequence>
<organism evidence="2">
    <name type="scientific">marine sediment metagenome</name>
    <dbReference type="NCBI Taxonomy" id="412755"/>
    <lineage>
        <taxon>unclassified sequences</taxon>
        <taxon>metagenomes</taxon>
        <taxon>ecological metagenomes</taxon>
    </lineage>
</organism>
<proteinExistence type="predicted"/>
<dbReference type="Pfam" id="PF07486">
    <property type="entry name" value="Hydrolase_2"/>
    <property type="match status" value="1"/>
</dbReference>